<evidence type="ECO:0000256" key="9">
    <source>
        <dbReference type="ARBA" id="ARBA00022777"/>
    </source>
</evidence>
<name>A0A4V6IMD0_METTU</name>
<dbReference type="PANTHER" id="PTHR43065:SF10">
    <property type="entry name" value="PEROXIDE STRESS-ACTIVATED HISTIDINE KINASE MAK3"/>
    <property type="match status" value="1"/>
</dbReference>
<keyword evidence="8" id="KW-0547">Nucleotide-binding</keyword>
<dbReference type="SUPFAM" id="SSF47384">
    <property type="entry name" value="Homodimeric domain of signal transducing histidine kinase"/>
    <property type="match status" value="1"/>
</dbReference>
<dbReference type="Gene3D" id="3.30.565.10">
    <property type="entry name" value="Histidine kinase-like ATPase, C-terminal domain"/>
    <property type="match status" value="1"/>
</dbReference>
<sequence length="767" mass="83246">MSDKTKARALSGASHSDRRFTVRFGPAAVIAVLLVALGSFLIFAGFTPIAPTGGVLFWLLVANVLGIFLVFCFIVVEAYSLFKARRAGVAGAQLHIQIVALFSIVAAAPALLMAWVGSVTLERSLNPAFMRDGKAFVQTTIDAARLFREAQCKSLLQEARLTASDLDRAKLMFEVDRPLFRDFFTSRARFLGFTAAALLKSDGSIVEKIDTGALIGNSVARPEANDFEDARKNEPLCLVLDEGRTFVALRALISFQDTFLYVARPVDPFTVEFPRQATKLVALYDGFDMHRRSIQIAFATMFILIALIMLLSATWLGLSFANRLVAPIRRLIAATDQVSSGNLNVQVAVRKSEGDLAHLGETFNKMTSELRLQQSRLIAASNLIDERRLFTEAVLSGVPVAVVGVGAKGEITVLNPSAERLIPPAGEGATAIVGQAVDAVLPEIREAFAEARAGLSRLAPTEISLSRGGLDRLFSVSITSAPTGRADKSYIVTLDDITDLVSAQRTAAWADVARRIAHEIRNPLTPIQLSAERLKRKYGRLITQDRDIFDQCTDTIVRQVDDIKRMVDEFSSFARMPKPRVENNDLGECIRRVLFLMRVAHPSIVIEDHLPDQPVLGHFDRRLLSQALTNIVKNATEGIEAYAGDASFEGHISVFLSVAAEIVFIDVVDNGKGFPKDNRQRLLEPYMTTRAEGTGLGLPIVAKILADHGGGLELRDAPKGRGAWVRLYFPINGETGADRGGSDQAAAGEDQPGPSAHAANAAATQGS</sequence>
<keyword evidence="7 15" id="KW-0812">Transmembrane</keyword>
<evidence type="ECO:0000256" key="5">
    <source>
        <dbReference type="ARBA" id="ARBA00022553"/>
    </source>
</evidence>
<evidence type="ECO:0000256" key="3">
    <source>
        <dbReference type="ARBA" id="ARBA00012438"/>
    </source>
</evidence>
<dbReference type="CDD" id="cd00082">
    <property type="entry name" value="HisKA"/>
    <property type="match status" value="1"/>
</dbReference>
<evidence type="ECO:0000313" key="21">
    <source>
        <dbReference type="Proteomes" id="UP000485880"/>
    </source>
</evidence>
<evidence type="ECO:0000313" key="20">
    <source>
        <dbReference type="Proteomes" id="UP000294360"/>
    </source>
</evidence>
<gene>
    <name evidence="18" type="primary">ntrY</name>
    <name evidence="19" type="ORF">MPC4_80076</name>
    <name evidence="18" type="ORF">MTUNDRAET4_1120</name>
</gene>
<keyword evidence="21" id="KW-1185">Reference proteome</keyword>
<evidence type="ECO:0000256" key="11">
    <source>
        <dbReference type="ARBA" id="ARBA00022989"/>
    </source>
</evidence>
<dbReference type="EC" id="2.7.13.3" evidence="3"/>
<dbReference type="Gene3D" id="6.10.340.10">
    <property type="match status" value="1"/>
</dbReference>
<feature type="transmembrane region" description="Helical" evidence="15">
    <location>
        <begin position="55"/>
        <end position="82"/>
    </location>
</feature>
<evidence type="ECO:0000256" key="2">
    <source>
        <dbReference type="ARBA" id="ARBA00004651"/>
    </source>
</evidence>
<dbReference type="InterPro" id="IPR036890">
    <property type="entry name" value="HATPase_C_sf"/>
</dbReference>
<proteinExistence type="predicted"/>
<dbReference type="InterPro" id="IPR036097">
    <property type="entry name" value="HisK_dim/P_sf"/>
</dbReference>
<dbReference type="PIRSF" id="PIRSF037532">
    <property type="entry name" value="STHK_NtrY"/>
    <property type="match status" value="1"/>
</dbReference>
<keyword evidence="5" id="KW-0597">Phosphoprotein</keyword>
<dbReference type="GO" id="GO:0005524">
    <property type="term" value="F:ATP binding"/>
    <property type="evidence" value="ECO:0007669"/>
    <property type="project" value="UniProtKB-KW"/>
</dbReference>
<evidence type="ECO:0000256" key="7">
    <source>
        <dbReference type="ARBA" id="ARBA00022692"/>
    </source>
</evidence>
<dbReference type="PROSITE" id="PS50885">
    <property type="entry name" value="HAMP"/>
    <property type="match status" value="1"/>
</dbReference>
<feature type="domain" description="Histidine kinase" evidence="16">
    <location>
        <begin position="515"/>
        <end position="733"/>
    </location>
</feature>
<keyword evidence="12" id="KW-0902">Two-component regulatory system</keyword>
<evidence type="ECO:0000259" key="16">
    <source>
        <dbReference type="PROSITE" id="PS50109"/>
    </source>
</evidence>
<evidence type="ECO:0000256" key="6">
    <source>
        <dbReference type="ARBA" id="ARBA00022679"/>
    </source>
</evidence>
<dbReference type="InterPro" id="IPR045671">
    <property type="entry name" value="NtrY-like_N"/>
</dbReference>
<dbReference type="InterPro" id="IPR017232">
    <property type="entry name" value="NtrY"/>
</dbReference>
<evidence type="ECO:0000256" key="15">
    <source>
        <dbReference type="SAM" id="Phobius"/>
    </source>
</evidence>
<dbReference type="OrthoDB" id="9776727at2"/>
<comment type="catalytic activity">
    <reaction evidence="1">
        <text>ATP + protein L-histidine = ADP + protein N-phospho-L-histidine.</text>
        <dbReference type="EC" id="2.7.13.3"/>
    </reaction>
</comment>
<evidence type="ECO:0000256" key="14">
    <source>
        <dbReference type="SAM" id="MobiDB-lite"/>
    </source>
</evidence>
<dbReference type="GO" id="GO:0005886">
    <property type="term" value="C:plasma membrane"/>
    <property type="evidence" value="ECO:0007669"/>
    <property type="project" value="UniProtKB-SubCell"/>
</dbReference>
<dbReference type="EMBL" id="LR536450">
    <property type="protein sequence ID" value="VFU08013.1"/>
    <property type="molecule type" value="Genomic_DNA"/>
</dbReference>
<keyword evidence="11 15" id="KW-1133">Transmembrane helix</keyword>
<reference evidence="19 21" key="2">
    <citation type="submission" date="2019-05" db="EMBL/GenBank/DDBJ databases">
        <authorList>
            <person name="Farhan Ul Haque M."/>
        </authorList>
    </citation>
    <scope>NUCLEOTIDE SEQUENCE [LARGE SCALE GENOMIC DNA]</scope>
    <source>
        <strain evidence="19">2</strain>
    </source>
</reference>
<dbReference type="Pfam" id="PF00512">
    <property type="entry name" value="HisKA"/>
    <property type="match status" value="1"/>
</dbReference>
<evidence type="ECO:0000256" key="13">
    <source>
        <dbReference type="ARBA" id="ARBA00023136"/>
    </source>
</evidence>
<dbReference type="InterPro" id="IPR003594">
    <property type="entry name" value="HATPase_dom"/>
</dbReference>
<evidence type="ECO:0000256" key="1">
    <source>
        <dbReference type="ARBA" id="ARBA00000085"/>
    </source>
</evidence>
<dbReference type="SMART" id="SM00304">
    <property type="entry name" value="HAMP"/>
    <property type="match status" value="1"/>
</dbReference>
<dbReference type="SMART" id="SM00387">
    <property type="entry name" value="HATPase_c"/>
    <property type="match status" value="1"/>
</dbReference>
<dbReference type="PRINTS" id="PR00344">
    <property type="entry name" value="BCTRLSENSOR"/>
</dbReference>
<dbReference type="PANTHER" id="PTHR43065">
    <property type="entry name" value="SENSOR HISTIDINE KINASE"/>
    <property type="match status" value="1"/>
</dbReference>
<comment type="subcellular location">
    <subcellularLocation>
        <location evidence="2">Cell membrane</location>
        <topology evidence="2">Multi-pass membrane protein</topology>
    </subcellularLocation>
</comment>
<reference evidence="18 20" key="1">
    <citation type="submission" date="2019-03" db="EMBL/GenBank/DDBJ databases">
        <authorList>
            <person name="Kox A.R. M."/>
        </authorList>
    </citation>
    <scope>NUCLEOTIDE SEQUENCE [LARGE SCALE GENOMIC DNA]</scope>
    <source>
        <strain evidence="18">MTUNDRAET4 annotated genome</strain>
    </source>
</reference>
<dbReference type="Pfam" id="PF00672">
    <property type="entry name" value="HAMP"/>
    <property type="match status" value="1"/>
</dbReference>
<dbReference type="Proteomes" id="UP000485880">
    <property type="component" value="Unassembled WGS sequence"/>
</dbReference>
<keyword evidence="4" id="KW-1003">Cell membrane</keyword>
<dbReference type="GO" id="GO:0000155">
    <property type="term" value="F:phosphorelay sensor kinase activity"/>
    <property type="evidence" value="ECO:0007669"/>
    <property type="project" value="InterPro"/>
</dbReference>
<evidence type="ECO:0000256" key="10">
    <source>
        <dbReference type="ARBA" id="ARBA00022840"/>
    </source>
</evidence>
<dbReference type="InterPro" id="IPR003661">
    <property type="entry name" value="HisK_dim/P_dom"/>
</dbReference>
<keyword evidence="9" id="KW-0418">Kinase</keyword>
<dbReference type="Pfam" id="PF19312">
    <property type="entry name" value="NtrY_N"/>
    <property type="match status" value="1"/>
</dbReference>
<accession>A0A4V6IMD0</accession>
<feature type="transmembrane region" description="Helical" evidence="15">
    <location>
        <begin position="20"/>
        <end position="43"/>
    </location>
</feature>
<dbReference type="CDD" id="cd06225">
    <property type="entry name" value="HAMP"/>
    <property type="match status" value="1"/>
</dbReference>
<dbReference type="Proteomes" id="UP000294360">
    <property type="component" value="Chromosome"/>
</dbReference>
<evidence type="ECO:0000256" key="4">
    <source>
        <dbReference type="ARBA" id="ARBA00022475"/>
    </source>
</evidence>
<evidence type="ECO:0000256" key="8">
    <source>
        <dbReference type="ARBA" id="ARBA00022741"/>
    </source>
</evidence>
<dbReference type="SUPFAM" id="SSF158472">
    <property type="entry name" value="HAMP domain-like"/>
    <property type="match status" value="1"/>
</dbReference>
<dbReference type="Gene3D" id="1.10.287.130">
    <property type="match status" value="1"/>
</dbReference>
<dbReference type="KEGG" id="mtun:MTUNDRAET4_1120"/>
<dbReference type="InterPro" id="IPR003660">
    <property type="entry name" value="HAMP_dom"/>
</dbReference>
<dbReference type="Gene3D" id="3.30.450.20">
    <property type="entry name" value="PAS domain"/>
    <property type="match status" value="1"/>
</dbReference>
<dbReference type="SMART" id="SM00388">
    <property type="entry name" value="HisKA"/>
    <property type="match status" value="1"/>
</dbReference>
<dbReference type="FunFam" id="1.10.287.130:FF:000107">
    <property type="entry name" value="Sensor histidine kinase YycG"/>
    <property type="match status" value="1"/>
</dbReference>
<feature type="domain" description="HAMP" evidence="17">
    <location>
        <begin position="322"/>
        <end position="375"/>
    </location>
</feature>
<organism evidence="18 20">
    <name type="scientific">Methylocella tundrae</name>
    <dbReference type="NCBI Taxonomy" id="227605"/>
    <lineage>
        <taxon>Bacteria</taxon>
        <taxon>Pseudomonadati</taxon>
        <taxon>Pseudomonadota</taxon>
        <taxon>Alphaproteobacteria</taxon>
        <taxon>Hyphomicrobiales</taxon>
        <taxon>Beijerinckiaceae</taxon>
        <taxon>Methylocella</taxon>
    </lineage>
</organism>
<dbReference type="SUPFAM" id="SSF55874">
    <property type="entry name" value="ATPase domain of HSP90 chaperone/DNA topoisomerase II/histidine kinase"/>
    <property type="match status" value="1"/>
</dbReference>
<evidence type="ECO:0000259" key="17">
    <source>
        <dbReference type="PROSITE" id="PS50885"/>
    </source>
</evidence>
<feature type="compositionally biased region" description="Low complexity" evidence="14">
    <location>
        <begin position="756"/>
        <end position="767"/>
    </location>
</feature>
<keyword evidence="10" id="KW-0067">ATP-binding</keyword>
<dbReference type="RefSeq" id="WP_134487789.1">
    <property type="nucleotide sequence ID" value="NZ_CABFMQ020000142.1"/>
</dbReference>
<dbReference type="InterPro" id="IPR005467">
    <property type="entry name" value="His_kinase_dom"/>
</dbReference>
<evidence type="ECO:0000313" key="19">
    <source>
        <dbReference type="EMBL" id="VTZ52405.1"/>
    </source>
</evidence>
<dbReference type="Pfam" id="PF02518">
    <property type="entry name" value="HATPase_c"/>
    <property type="match status" value="1"/>
</dbReference>
<keyword evidence="6 18" id="KW-0808">Transferase</keyword>
<dbReference type="AlphaFoldDB" id="A0A4V6IMD0"/>
<evidence type="ECO:0000313" key="18">
    <source>
        <dbReference type="EMBL" id="VFU08013.1"/>
    </source>
</evidence>
<feature type="transmembrane region" description="Helical" evidence="15">
    <location>
        <begin position="296"/>
        <end position="321"/>
    </location>
</feature>
<dbReference type="InterPro" id="IPR004358">
    <property type="entry name" value="Sig_transdc_His_kin-like_C"/>
</dbReference>
<dbReference type="EMBL" id="CABFMQ020000142">
    <property type="protein sequence ID" value="VTZ52405.1"/>
    <property type="molecule type" value="Genomic_DNA"/>
</dbReference>
<dbReference type="PROSITE" id="PS50109">
    <property type="entry name" value="HIS_KIN"/>
    <property type="match status" value="1"/>
</dbReference>
<keyword evidence="13 15" id="KW-0472">Membrane</keyword>
<evidence type="ECO:0000256" key="12">
    <source>
        <dbReference type="ARBA" id="ARBA00023012"/>
    </source>
</evidence>
<feature type="region of interest" description="Disordered" evidence="14">
    <location>
        <begin position="735"/>
        <end position="767"/>
    </location>
</feature>
<protein>
    <recommendedName>
        <fullName evidence="3">histidine kinase</fullName>
        <ecNumber evidence="3">2.7.13.3</ecNumber>
    </recommendedName>
</protein>